<protein>
    <recommendedName>
        <fullName evidence="7">Palmitoyltransferase</fullName>
        <ecNumber evidence="7">2.3.1.225</ecNumber>
    </recommendedName>
</protein>
<dbReference type="AlphaFoldDB" id="A0A1E7FDZ6"/>
<dbReference type="PANTHER" id="PTHR22883:SF405">
    <property type="entry name" value="PALMITOYLTRANSFERASE"/>
    <property type="match status" value="1"/>
</dbReference>
<feature type="transmembrane region" description="Helical" evidence="7">
    <location>
        <begin position="227"/>
        <end position="248"/>
    </location>
</feature>
<dbReference type="GO" id="GO:0005794">
    <property type="term" value="C:Golgi apparatus"/>
    <property type="evidence" value="ECO:0007669"/>
    <property type="project" value="TreeGrafter"/>
</dbReference>
<keyword evidence="6 7" id="KW-0012">Acyltransferase</keyword>
<evidence type="ECO:0000256" key="1">
    <source>
        <dbReference type="ARBA" id="ARBA00004141"/>
    </source>
</evidence>
<feature type="transmembrane region" description="Helical" evidence="7">
    <location>
        <begin position="21"/>
        <end position="52"/>
    </location>
</feature>
<keyword evidence="3 7" id="KW-0812">Transmembrane</keyword>
<feature type="region of interest" description="Disordered" evidence="8">
    <location>
        <begin position="351"/>
        <end position="393"/>
    </location>
</feature>
<organism evidence="10 11">
    <name type="scientific">Fragilariopsis cylindrus CCMP1102</name>
    <dbReference type="NCBI Taxonomy" id="635003"/>
    <lineage>
        <taxon>Eukaryota</taxon>
        <taxon>Sar</taxon>
        <taxon>Stramenopiles</taxon>
        <taxon>Ochrophyta</taxon>
        <taxon>Bacillariophyta</taxon>
        <taxon>Bacillariophyceae</taxon>
        <taxon>Bacillariophycidae</taxon>
        <taxon>Bacillariales</taxon>
        <taxon>Bacillariaceae</taxon>
        <taxon>Fragilariopsis</taxon>
    </lineage>
</organism>
<dbReference type="KEGG" id="fcy:FRACYDRAFT_169413"/>
<name>A0A1E7FDZ6_9STRA</name>
<evidence type="ECO:0000313" key="11">
    <source>
        <dbReference type="Proteomes" id="UP000095751"/>
    </source>
</evidence>
<dbReference type="EC" id="2.3.1.225" evidence="7"/>
<feature type="region of interest" description="Disordered" evidence="8">
    <location>
        <begin position="102"/>
        <end position="122"/>
    </location>
</feature>
<comment type="catalytic activity">
    <reaction evidence="7">
        <text>L-cysteinyl-[protein] + hexadecanoyl-CoA = S-hexadecanoyl-L-cysteinyl-[protein] + CoA</text>
        <dbReference type="Rhea" id="RHEA:36683"/>
        <dbReference type="Rhea" id="RHEA-COMP:10131"/>
        <dbReference type="Rhea" id="RHEA-COMP:11032"/>
        <dbReference type="ChEBI" id="CHEBI:29950"/>
        <dbReference type="ChEBI" id="CHEBI:57287"/>
        <dbReference type="ChEBI" id="CHEBI:57379"/>
        <dbReference type="ChEBI" id="CHEBI:74151"/>
        <dbReference type="EC" id="2.3.1.225"/>
    </reaction>
</comment>
<feature type="transmembrane region" description="Helical" evidence="7">
    <location>
        <begin position="174"/>
        <end position="195"/>
    </location>
</feature>
<evidence type="ECO:0000259" key="9">
    <source>
        <dbReference type="Pfam" id="PF01529"/>
    </source>
</evidence>
<dbReference type="EMBL" id="KV784358">
    <property type="protein sequence ID" value="OEU16346.1"/>
    <property type="molecule type" value="Genomic_DNA"/>
</dbReference>
<feature type="transmembrane region" description="Helical" evidence="7">
    <location>
        <begin position="58"/>
        <end position="80"/>
    </location>
</feature>
<dbReference type="GO" id="GO:0005783">
    <property type="term" value="C:endoplasmic reticulum"/>
    <property type="evidence" value="ECO:0007669"/>
    <property type="project" value="TreeGrafter"/>
</dbReference>
<dbReference type="GO" id="GO:0016020">
    <property type="term" value="C:membrane"/>
    <property type="evidence" value="ECO:0007669"/>
    <property type="project" value="UniProtKB-SubCell"/>
</dbReference>
<sequence>MGGRKDICGGRRGTTFEATKWLSLDLCGFVGITLSFSVHLFAFAVITCYLLAGSLISTAVFILLYMPVFLLALVSLFMAWTTDPGSVPMGARPLVTIRRAASSTVDESNSNGGGGSNNQRKRALRRCPKCNDNFKPARAHHDSVTGRCIIKFDHACPWVGNAIGAMNHKFFVQFVGYTMTSCFFSLCLIGLRTLYCGPPSPLLNEFRKGEKETPEHVEECTGWNESFAGLILLIISVVFFLFTSCMFVEQIEAIKTNASKIARMKMSVGLGGTELQRVTEEFNEMFGGDSNQCALHWFIPMPIEFPRGMKKAVLGYDWDETFDAVPYQENGDVETGPSRSAARTNLELTTVSSASSSSSNMNQNEVEENPKLVKRNNSRDHVQTPINPVGTLT</sequence>
<comment type="subcellular location">
    <subcellularLocation>
        <location evidence="1">Membrane</location>
        <topology evidence="1">Multi-pass membrane protein</topology>
    </subcellularLocation>
</comment>
<dbReference type="InterPro" id="IPR001594">
    <property type="entry name" value="Palmitoyltrfase_DHHC"/>
</dbReference>
<comment type="domain">
    <text evidence="7">The DHHC domain is required for palmitoyltransferase activity.</text>
</comment>
<dbReference type="GO" id="GO:0019706">
    <property type="term" value="F:protein-cysteine S-palmitoyltransferase activity"/>
    <property type="evidence" value="ECO:0007669"/>
    <property type="project" value="UniProtKB-EC"/>
</dbReference>
<evidence type="ECO:0000256" key="6">
    <source>
        <dbReference type="ARBA" id="ARBA00023315"/>
    </source>
</evidence>
<feature type="domain" description="Palmitoyltransferase DHHC" evidence="9">
    <location>
        <begin position="125"/>
        <end position="265"/>
    </location>
</feature>
<keyword evidence="11" id="KW-1185">Reference proteome</keyword>
<reference evidence="10 11" key="1">
    <citation type="submission" date="2016-09" db="EMBL/GenBank/DDBJ databases">
        <title>Extensive genetic diversity and differential bi-allelic expression allows diatom success in the polar Southern Ocean.</title>
        <authorList>
            <consortium name="DOE Joint Genome Institute"/>
            <person name="Mock T."/>
            <person name="Otillar R.P."/>
            <person name="Strauss J."/>
            <person name="Dupont C."/>
            <person name="Frickenhaus S."/>
            <person name="Maumus F."/>
            <person name="Mcmullan M."/>
            <person name="Sanges R."/>
            <person name="Schmutz J."/>
            <person name="Toseland A."/>
            <person name="Valas R."/>
            <person name="Veluchamy A."/>
            <person name="Ward B.J."/>
            <person name="Allen A."/>
            <person name="Barry K."/>
            <person name="Falciatore A."/>
            <person name="Ferrante M."/>
            <person name="Fortunato A.E."/>
            <person name="Gloeckner G."/>
            <person name="Gruber A."/>
            <person name="Hipkin R."/>
            <person name="Janech M."/>
            <person name="Kroth P."/>
            <person name="Leese F."/>
            <person name="Lindquist E."/>
            <person name="Lyon B.R."/>
            <person name="Martin J."/>
            <person name="Mayer C."/>
            <person name="Parker M."/>
            <person name="Quesneville H."/>
            <person name="Raymond J."/>
            <person name="Uhlig C."/>
            <person name="Valentin K.U."/>
            <person name="Worden A.Z."/>
            <person name="Armbrust E.V."/>
            <person name="Bowler C."/>
            <person name="Green B."/>
            <person name="Moulton V."/>
            <person name="Van Oosterhout C."/>
            <person name="Grigoriev I."/>
        </authorList>
    </citation>
    <scope>NUCLEOTIDE SEQUENCE [LARGE SCALE GENOMIC DNA]</scope>
    <source>
        <strain evidence="10 11">CCMP1102</strain>
    </source>
</reference>
<dbReference type="InParanoid" id="A0A1E7FDZ6"/>
<comment type="similarity">
    <text evidence="7">Belongs to the DHHC palmitoyltransferase family.</text>
</comment>
<proteinExistence type="inferred from homology"/>
<dbReference type="Proteomes" id="UP000095751">
    <property type="component" value="Unassembled WGS sequence"/>
</dbReference>
<evidence type="ECO:0000256" key="5">
    <source>
        <dbReference type="ARBA" id="ARBA00023136"/>
    </source>
</evidence>
<dbReference type="GO" id="GO:0006612">
    <property type="term" value="P:protein targeting to membrane"/>
    <property type="evidence" value="ECO:0007669"/>
    <property type="project" value="TreeGrafter"/>
</dbReference>
<evidence type="ECO:0000256" key="3">
    <source>
        <dbReference type="ARBA" id="ARBA00022692"/>
    </source>
</evidence>
<evidence type="ECO:0000313" key="10">
    <source>
        <dbReference type="EMBL" id="OEU16346.1"/>
    </source>
</evidence>
<accession>A0A1E7FDZ6</accession>
<keyword evidence="2 7" id="KW-0808">Transferase</keyword>
<dbReference type="OrthoDB" id="331948at2759"/>
<evidence type="ECO:0000256" key="4">
    <source>
        <dbReference type="ARBA" id="ARBA00022989"/>
    </source>
</evidence>
<dbReference type="InterPro" id="IPR039859">
    <property type="entry name" value="PFA4/ZDH16/20/ERF2-like"/>
</dbReference>
<feature type="compositionally biased region" description="Polar residues" evidence="8">
    <location>
        <begin position="384"/>
        <end position="393"/>
    </location>
</feature>
<dbReference type="PANTHER" id="PTHR22883">
    <property type="entry name" value="ZINC FINGER DHHC DOMAIN CONTAINING PROTEIN"/>
    <property type="match status" value="1"/>
</dbReference>
<evidence type="ECO:0000256" key="7">
    <source>
        <dbReference type="RuleBase" id="RU079119"/>
    </source>
</evidence>
<keyword evidence="5 7" id="KW-0472">Membrane</keyword>
<dbReference type="Pfam" id="PF01529">
    <property type="entry name" value="DHHC"/>
    <property type="match status" value="1"/>
</dbReference>
<gene>
    <name evidence="10" type="ORF">FRACYDRAFT_169413</name>
</gene>
<keyword evidence="4 7" id="KW-1133">Transmembrane helix</keyword>
<evidence type="ECO:0000256" key="8">
    <source>
        <dbReference type="SAM" id="MobiDB-lite"/>
    </source>
</evidence>
<dbReference type="PROSITE" id="PS50216">
    <property type="entry name" value="DHHC"/>
    <property type="match status" value="1"/>
</dbReference>
<evidence type="ECO:0000256" key="2">
    <source>
        <dbReference type="ARBA" id="ARBA00022679"/>
    </source>
</evidence>